<organism evidence="1 2">
    <name type="scientific">Dermacentor silvarum</name>
    <name type="common">Tick</name>
    <dbReference type="NCBI Taxonomy" id="543639"/>
    <lineage>
        <taxon>Eukaryota</taxon>
        <taxon>Metazoa</taxon>
        <taxon>Ecdysozoa</taxon>
        <taxon>Arthropoda</taxon>
        <taxon>Chelicerata</taxon>
        <taxon>Arachnida</taxon>
        <taxon>Acari</taxon>
        <taxon>Parasitiformes</taxon>
        <taxon>Ixodida</taxon>
        <taxon>Ixodoidea</taxon>
        <taxon>Ixodidae</taxon>
        <taxon>Rhipicephalinae</taxon>
        <taxon>Dermacentor</taxon>
    </lineage>
</organism>
<gene>
    <name evidence="1" type="ORF">HPB49_023974</name>
</gene>
<dbReference type="Proteomes" id="UP000821865">
    <property type="component" value="Chromosome 1"/>
</dbReference>
<evidence type="ECO:0000313" key="2">
    <source>
        <dbReference type="Proteomes" id="UP000821865"/>
    </source>
</evidence>
<evidence type="ECO:0000313" key="1">
    <source>
        <dbReference type="EMBL" id="KAH7981417.1"/>
    </source>
</evidence>
<sequence length="255" mass="28583">MFGSWSWLGPRSSTCRPAAELPSACDPFRRIPSRPRHSLSSTVTRPLLRGALHSRLRSSRPAVPITTVPPNTSVPQTMTEELPRNGLSLRRRTRAAHSVVCRTGGSVGNRPQNKRARVLRRGRGCRIAAALSCCRRLWSRCGSPHLPALLMPVTKKDCLIDKEKGWFDPSNVYQCMNSDCCTEYGKHSCCAKKAKSEIIQEQLLLWGGLLGFLLLLAVIIYCKRKDVQIFEGRSLRCKFCPGQRDRIENIRSNVA</sequence>
<keyword evidence="2" id="KW-1185">Reference proteome</keyword>
<name>A0ACB8E3D4_DERSI</name>
<accession>A0ACB8E3D4</accession>
<protein>
    <submittedName>
        <fullName evidence="1">Uncharacterized protein</fullName>
    </submittedName>
</protein>
<proteinExistence type="predicted"/>
<reference evidence="1" key="1">
    <citation type="submission" date="2020-05" db="EMBL/GenBank/DDBJ databases">
        <title>Large-scale comparative analyses of tick genomes elucidate their genetic diversity and vector capacities.</title>
        <authorList>
            <person name="Jia N."/>
            <person name="Wang J."/>
            <person name="Shi W."/>
            <person name="Du L."/>
            <person name="Sun Y."/>
            <person name="Zhan W."/>
            <person name="Jiang J."/>
            <person name="Wang Q."/>
            <person name="Zhang B."/>
            <person name="Ji P."/>
            <person name="Sakyi L.B."/>
            <person name="Cui X."/>
            <person name="Yuan T."/>
            <person name="Jiang B."/>
            <person name="Yang W."/>
            <person name="Lam T.T.-Y."/>
            <person name="Chang Q."/>
            <person name="Ding S."/>
            <person name="Wang X."/>
            <person name="Zhu J."/>
            <person name="Ruan X."/>
            <person name="Zhao L."/>
            <person name="Wei J."/>
            <person name="Que T."/>
            <person name="Du C."/>
            <person name="Cheng J."/>
            <person name="Dai P."/>
            <person name="Han X."/>
            <person name="Huang E."/>
            <person name="Gao Y."/>
            <person name="Liu J."/>
            <person name="Shao H."/>
            <person name="Ye R."/>
            <person name="Li L."/>
            <person name="Wei W."/>
            <person name="Wang X."/>
            <person name="Wang C."/>
            <person name="Yang T."/>
            <person name="Huo Q."/>
            <person name="Li W."/>
            <person name="Guo W."/>
            <person name="Chen H."/>
            <person name="Zhou L."/>
            <person name="Ni X."/>
            <person name="Tian J."/>
            <person name="Zhou Y."/>
            <person name="Sheng Y."/>
            <person name="Liu T."/>
            <person name="Pan Y."/>
            <person name="Xia L."/>
            <person name="Li J."/>
            <person name="Zhao F."/>
            <person name="Cao W."/>
        </authorList>
    </citation>
    <scope>NUCLEOTIDE SEQUENCE</scope>
    <source>
        <strain evidence="1">Dsil-2018</strain>
    </source>
</reference>
<comment type="caution">
    <text evidence="1">The sequence shown here is derived from an EMBL/GenBank/DDBJ whole genome shotgun (WGS) entry which is preliminary data.</text>
</comment>
<dbReference type="EMBL" id="CM023470">
    <property type="protein sequence ID" value="KAH7981417.1"/>
    <property type="molecule type" value="Genomic_DNA"/>
</dbReference>